<keyword evidence="3" id="KW-0804">Transcription</keyword>
<dbReference type="PANTHER" id="PTHR33204">
    <property type="entry name" value="TRANSCRIPTIONAL REGULATOR, MARR FAMILY"/>
    <property type="match status" value="1"/>
</dbReference>
<evidence type="ECO:0000256" key="3">
    <source>
        <dbReference type="ARBA" id="ARBA00023163"/>
    </source>
</evidence>
<accession>A0A4Q7MNI6</accession>
<keyword evidence="6" id="KW-1185">Reference proteome</keyword>
<name>A0A4Q7MNI6_9MICO</name>
<evidence type="ECO:0000256" key="2">
    <source>
        <dbReference type="ARBA" id="ARBA00023125"/>
    </source>
</evidence>
<gene>
    <name evidence="5" type="ORF">EV187_0666</name>
</gene>
<reference evidence="5 6" key="1">
    <citation type="submission" date="2019-02" db="EMBL/GenBank/DDBJ databases">
        <title>Genomic Encyclopedia of Type Strains, Phase IV (KMG-IV): sequencing the most valuable type-strain genomes for metagenomic binning, comparative biology and taxonomic classification.</title>
        <authorList>
            <person name="Goeker M."/>
        </authorList>
    </citation>
    <scope>NUCLEOTIDE SEQUENCE [LARGE SCALE GENOMIC DNA]</scope>
    <source>
        <strain evidence="5 6">DSM 43045</strain>
    </source>
</reference>
<protein>
    <submittedName>
        <fullName evidence="5">HxlR family transcriptional regulator</fullName>
    </submittedName>
</protein>
<feature type="domain" description="HTH hxlR-type" evidence="4">
    <location>
        <begin position="12"/>
        <end position="111"/>
    </location>
</feature>
<dbReference type="GO" id="GO:0003677">
    <property type="term" value="F:DNA binding"/>
    <property type="evidence" value="ECO:0007669"/>
    <property type="project" value="UniProtKB-KW"/>
</dbReference>
<dbReference type="InterPro" id="IPR036388">
    <property type="entry name" value="WH-like_DNA-bd_sf"/>
</dbReference>
<dbReference type="EMBL" id="SGWY01000001">
    <property type="protein sequence ID" value="RZS68239.1"/>
    <property type="molecule type" value="Genomic_DNA"/>
</dbReference>
<sequence>MEAAVDAGAERCSIARSLEVLGQKWSLLIVREATWGRTRFAEFRARLGVAPDVLTDRLGRLVDAGILERRPYREDGEREREEYVLTDAGRALLPVLAAMSAWGDEYRPSGFGPAALYADRDSGTPLRLAFVDADGVERDTAEVAVVRGPGARPLA</sequence>
<evidence type="ECO:0000256" key="1">
    <source>
        <dbReference type="ARBA" id="ARBA00023015"/>
    </source>
</evidence>
<keyword evidence="2" id="KW-0238">DNA-binding</keyword>
<proteinExistence type="predicted"/>
<dbReference type="Pfam" id="PF01638">
    <property type="entry name" value="HxlR"/>
    <property type="match status" value="1"/>
</dbReference>
<dbReference type="PANTHER" id="PTHR33204:SF18">
    <property type="entry name" value="TRANSCRIPTIONAL REGULATORY PROTEIN"/>
    <property type="match status" value="1"/>
</dbReference>
<dbReference type="Gene3D" id="1.10.10.10">
    <property type="entry name" value="Winged helix-like DNA-binding domain superfamily/Winged helix DNA-binding domain"/>
    <property type="match status" value="1"/>
</dbReference>
<organism evidence="5 6">
    <name type="scientific">Agromyces ramosus</name>
    <dbReference type="NCBI Taxonomy" id="33879"/>
    <lineage>
        <taxon>Bacteria</taxon>
        <taxon>Bacillati</taxon>
        <taxon>Actinomycetota</taxon>
        <taxon>Actinomycetes</taxon>
        <taxon>Micrococcales</taxon>
        <taxon>Microbacteriaceae</taxon>
        <taxon>Agromyces</taxon>
    </lineage>
</organism>
<evidence type="ECO:0000259" key="4">
    <source>
        <dbReference type="PROSITE" id="PS51118"/>
    </source>
</evidence>
<dbReference type="SUPFAM" id="SSF46785">
    <property type="entry name" value="Winged helix' DNA-binding domain"/>
    <property type="match status" value="1"/>
</dbReference>
<dbReference type="Proteomes" id="UP000293289">
    <property type="component" value="Unassembled WGS sequence"/>
</dbReference>
<dbReference type="PROSITE" id="PS51118">
    <property type="entry name" value="HTH_HXLR"/>
    <property type="match status" value="1"/>
</dbReference>
<dbReference type="AlphaFoldDB" id="A0A4Q7MNI6"/>
<evidence type="ECO:0000313" key="6">
    <source>
        <dbReference type="Proteomes" id="UP000293289"/>
    </source>
</evidence>
<dbReference type="InterPro" id="IPR002577">
    <property type="entry name" value="HTH_HxlR"/>
</dbReference>
<keyword evidence="1" id="KW-0805">Transcription regulation</keyword>
<comment type="caution">
    <text evidence="5">The sequence shown here is derived from an EMBL/GenBank/DDBJ whole genome shotgun (WGS) entry which is preliminary data.</text>
</comment>
<dbReference type="InterPro" id="IPR036390">
    <property type="entry name" value="WH_DNA-bd_sf"/>
</dbReference>
<evidence type="ECO:0000313" key="5">
    <source>
        <dbReference type="EMBL" id="RZS68239.1"/>
    </source>
</evidence>